<dbReference type="AlphaFoldDB" id="A0A3R7LSL1"/>
<accession>A0A3R7LSL1</accession>
<dbReference type="InterPro" id="IPR036457">
    <property type="entry name" value="PPM-type-like_dom_sf"/>
</dbReference>
<proteinExistence type="predicted"/>
<evidence type="ECO:0000259" key="3">
    <source>
        <dbReference type="SMART" id="SM00331"/>
    </source>
</evidence>
<feature type="domain" description="PPM-type phosphatase" evidence="3">
    <location>
        <begin position="325"/>
        <end position="551"/>
    </location>
</feature>
<organism evidence="4 5">
    <name type="scientific">Streptomyces xinghaiensis</name>
    <dbReference type="NCBI Taxonomy" id="1038928"/>
    <lineage>
        <taxon>Bacteria</taxon>
        <taxon>Bacillati</taxon>
        <taxon>Actinomycetota</taxon>
        <taxon>Actinomycetes</taxon>
        <taxon>Kitasatosporales</taxon>
        <taxon>Streptomycetaceae</taxon>
        <taxon>Streptomyces</taxon>
    </lineage>
</organism>
<name>A0A3R7LSL1_9ACTN</name>
<dbReference type="Proteomes" id="UP000028058">
    <property type="component" value="Unassembled WGS sequence"/>
</dbReference>
<dbReference type="OrthoDB" id="5241041at2"/>
<sequence>MEHSVEPSADGGGGAGLGTAWRSAPYPVLAVGADGAVRSVSEAAAELSPAVRPGARLRDTAPDWLAAAHDRLTGGFRKGGSGTAGQRESGRRDRAADGVVAGRIGERHFMAHPTPYPGGTVLWWLVDDTGRRAAEDTLCEERQRTESLADAGNLLLASLNPARCVEVTARLASEYFAEAALVVVPGPGRRLPVVFCERGGRPVRRTTGVDPAGMPGLTEALRGAPLPPPRWVAPGDAPAWVVPEGFGPVGSIVVKTLPGPLEKPSGALILLRSGPAGFPEREEFFARLFASRAGAAMSAARLYTEQAAITETLMRELRPPVLHRAAGADFAGGYRASSDTEQVGGDFYDVHPLPGGAGDEGFLVVLGDVCGKGLEAAVLAGKIRITLEALVPLAGDHHEVLSLLNGALLNSPQHTRFATLVLASVLPREGGLELRVTSAGHPAPLIVRAGGRVEETATAGTLVGLLPEVETVTVRTALAPGETCVLYTDGITEARGGPMGREMFGEERLRQALSECAGLPPEAVVERVQMLAAEWAGPGPADDRAVVAIAPPRGGPHSWPPPPGADGLGTGGHGGRAGAGRSDGHGGSPHHGGPPGTTGHRPDRGTP</sequence>
<reference evidence="4 5" key="1">
    <citation type="journal article" date="2014" name="Genome Announc.">
        <title>Draft Genome Sequence of Streptomyces fradiae ATCC 19609, a Strain Highly Sensitive to Antibiotics.</title>
        <authorList>
            <person name="Bekker O.B."/>
            <person name="Klimina K.M."/>
            <person name="Vatlin A.A."/>
            <person name="Zakharevich N.V."/>
            <person name="Kasianov A.S."/>
            <person name="Danilenko V.N."/>
        </authorList>
    </citation>
    <scope>NUCLEOTIDE SEQUENCE [LARGE SCALE GENOMIC DNA]</scope>
    <source>
        <strain evidence="4 5">ATCC 19609</strain>
    </source>
</reference>
<keyword evidence="1" id="KW-0378">Hydrolase</keyword>
<dbReference type="EMBL" id="JNAD02000001">
    <property type="protein sequence ID" value="RKM99313.1"/>
    <property type="molecule type" value="Genomic_DNA"/>
</dbReference>
<dbReference type="SMART" id="SM00331">
    <property type="entry name" value="PP2C_SIG"/>
    <property type="match status" value="1"/>
</dbReference>
<keyword evidence="5" id="KW-1185">Reference proteome</keyword>
<comment type="caution">
    <text evidence="4">The sequence shown here is derived from an EMBL/GenBank/DDBJ whole genome shotgun (WGS) entry which is preliminary data.</text>
</comment>
<dbReference type="Pfam" id="PF07228">
    <property type="entry name" value="SpoIIE"/>
    <property type="match status" value="1"/>
</dbReference>
<dbReference type="RefSeq" id="WP_063831680.1">
    <property type="nucleotide sequence ID" value="NZ_CP134822.1"/>
</dbReference>
<dbReference type="SUPFAM" id="SSF81606">
    <property type="entry name" value="PP2C-like"/>
    <property type="match status" value="1"/>
</dbReference>
<dbReference type="InterPro" id="IPR052016">
    <property type="entry name" value="Bact_Sigma-Reg"/>
</dbReference>
<feature type="compositionally biased region" description="Gly residues" evidence="2">
    <location>
        <begin position="585"/>
        <end position="596"/>
    </location>
</feature>
<evidence type="ECO:0000313" key="4">
    <source>
        <dbReference type="EMBL" id="RKM99313.1"/>
    </source>
</evidence>
<dbReference type="Gene3D" id="3.60.40.10">
    <property type="entry name" value="PPM-type phosphatase domain"/>
    <property type="match status" value="1"/>
</dbReference>
<evidence type="ECO:0000256" key="1">
    <source>
        <dbReference type="ARBA" id="ARBA00022801"/>
    </source>
</evidence>
<evidence type="ECO:0000256" key="2">
    <source>
        <dbReference type="SAM" id="MobiDB-lite"/>
    </source>
</evidence>
<feature type="region of interest" description="Disordered" evidence="2">
    <location>
        <begin position="538"/>
        <end position="607"/>
    </location>
</feature>
<feature type="compositionally biased region" description="Gly residues" evidence="2">
    <location>
        <begin position="566"/>
        <end position="578"/>
    </location>
</feature>
<protein>
    <submittedName>
        <fullName evidence="4">Serine/threonine-protein phosphatase</fullName>
    </submittedName>
</protein>
<dbReference type="GO" id="GO:0016791">
    <property type="term" value="F:phosphatase activity"/>
    <property type="evidence" value="ECO:0007669"/>
    <property type="project" value="TreeGrafter"/>
</dbReference>
<dbReference type="PANTHER" id="PTHR43156">
    <property type="entry name" value="STAGE II SPORULATION PROTEIN E-RELATED"/>
    <property type="match status" value="1"/>
</dbReference>
<dbReference type="InterPro" id="IPR001932">
    <property type="entry name" value="PPM-type_phosphatase-like_dom"/>
</dbReference>
<dbReference type="PANTHER" id="PTHR43156:SF2">
    <property type="entry name" value="STAGE II SPORULATION PROTEIN E"/>
    <property type="match status" value="1"/>
</dbReference>
<evidence type="ECO:0000313" key="5">
    <source>
        <dbReference type="Proteomes" id="UP000028058"/>
    </source>
</evidence>
<feature type="region of interest" description="Disordered" evidence="2">
    <location>
        <begin position="75"/>
        <end position="95"/>
    </location>
</feature>
<gene>
    <name evidence="4" type="ORF">SFRA_003770</name>
</gene>